<dbReference type="Pfam" id="PF00354">
    <property type="entry name" value="Pentaxin"/>
    <property type="match status" value="1"/>
</dbReference>
<dbReference type="SMART" id="SM00181">
    <property type="entry name" value="EGF"/>
    <property type="match status" value="10"/>
</dbReference>
<dbReference type="InterPro" id="IPR049883">
    <property type="entry name" value="NOTCH1_EGF-like"/>
</dbReference>
<evidence type="ECO:0000256" key="11">
    <source>
        <dbReference type="SAM" id="MobiDB-lite"/>
    </source>
</evidence>
<dbReference type="GO" id="GO:0016020">
    <property type="term" value="C:membrane"/>
    <property type="evidence" value="ECO:0007669"/>
    <property type="project" value="UniProtKB-SubCell"/>
</dbReference>
<dbReference type="EMBL" id="GDIP01206159">
    <property type="protein sequence ID" value="JAJ17243.1"/>
    <property type="molecule type" value="Transcribed_RNA"/>
</dbReference>
<feature type="disulfide bond" evidence="10">
    <location>
        <begin position="2382"/>
        <end position="2409"/>
    </location>
</feature>
<feature type="domain" description="Sushi" evidence="16">
    <location>
        <begin position="2220"/>
        <end position="2288"/>
    </location>
</feature>
<dbReference type="Pfam" id="PF07699">
    <property type="entry name" value="Ephrin_rec_like"/>
    <property type="match status" value="3"/>
</dbReference>
<feature type="domain" description="Sushi" evidence="16">
    <location>
        <begin position="2876"/>
        <end position="2933"/>
    </location>
</feature>
<dbReference type="PRINTS" id="PR00895">
    <property type="entry name" value="PENTAXIN"/>
</dbReference>
<evidence type="ECO:0000259" key="13">
    <source>
        <dbReference type="PROSITE" id="PS50026"/>
    </source>
</evidence>
<evidence type="ECO:0000259" key="15">
    <source>
        <dbReference type="PROSITE" id="PS50825"/>
    </source>
</evidence>
<evidence type="ECO:0000256" key="9">
    <source>
        <dbReference type="PROSITE-ProRule" id="PRU00076"/>
    </source>
</evidence>
<feature type="domain" description="Sushi" evidence="16">
    <location>
        <begin position="2934"/>
        <end position="2991"/>
    </location>
</feature>
<dbReference type="GO" id="GO:0032991">
    <property type="term" value="C:protein-containing complex"/>
    <property type="evidence" value="ECO:0007669"/>
    <property type="project" value="UniProtKB-ARBA"/>
</dbReference>
<dbReference type="SUPFAM" id="SSF57535">
    <property type="entry name" value="Complement control module/SCR domain"/>
    <property type="match status" value="28"/>
</dbReference>
<dbReference type="FunFam" id="2.10.70.10:FF:000014">
    <property type="entry name" value="Membrane cofactor protein"/>
    <property type="match status" value="1"/>
</dbReference>
<dbReference type="PROSITE" id="PS00022">
    <property type="entry name" value="EGF_1"/>
    <property type="match status" value="8"/>
</dbReference>
<feature type="disulfide bond" evidence="10">
    <location>
        <begin position="2442"/>
        <end position="2469"/>
    </location>
</feature>
<dbReference type="FunFam" id="2.10.25.10:FF:000031">
    <property type="entry name" value="neurogenic locus notch homolog protein 3"/>
    <property type="match status" value="2"/>
</dbReference>
<dbReference type="FunFam" id="2.10.50.10:FF:000018">
    <property type="entry name" value="Sushi, von Willebrand factor type A, EGF and pentraxin domain-containing 1"/>
    <property type="match status" value="2"/>
</dbReference>
<dbReference type="Pfam" id="PF00092">
    <property type="entry name" value="VWA"/>
    <property type="match status" value="1"/>
</dbReference>
<evidence type="ECO:0000256" key="2">
    <source>
        <dbReference type="ARBA" id="ARBA00022536"/>
    </source>
</evidence>
<dbReference type="GO" id="GO:0005509">
    <property type="term" value="F:calcium ion binding"/>
    <property type="evidence" value="ECO:0007669"/>
    <property type="project" value="InterPro"/>
</dbReference>
<dbReference type="GO" id="GO:0016318">
    <property type="term" value="P:ommatidial rotation"/>
    <property type="evidence" value="ECO:0007669"/>
    <property type="project" value="UniProtKB-ARBA"/>
</dbReference>
<dbReference type="InterPro" id="IPR000742">
    <property type="entry name" value="EGF"/>
</dbReference>
<feature type="domain" description="Sushi" evidence="16">
    <location>
        <begin position="3125"/>
        <end position="3182"/>
    </location>
</feature>
<dbReference type="InterPro" id="IPR018097">
    <property type="entry name" value="EGF_Ca-bd_CS"/>
</dbReference>
<feature type="disulfide bond" evidence="9">
    <location>
        <begin position="3378"/>
        <end position="3388"/>
    </location>
</feature>
<dbReference type="InterPro" id="IPR013032">
    <property type="entry name" value="EGF-like_CS"/>
</dbReference>
<dbReference type="FunFam" id="2.10.25.10:FF:000309">
    <property type="entry name" value="Uncharacterized protein, isoform A"/>
    <property type="match status" value="1"/>
</dbReference>
<evidence type="ECO:0000256" key="6">
    <source>
        <dbReference type="ARBA" id="ARBA00023136"/>
    </source>
</evidence>
<dbReference type="SUPFAM" id="SSF57184">
    <property type="entry name" value="Growth factor receptor domain"/>
    <property type="match status" value="3"/>
</dbReference>
<feature type="disulfide bond" evidence="10">
    <location>
        <begin position="2621"/>
        <end position="2664"/>
    </location>
</feature>
<dbReference type="Pfam" id="PF02494">
    <property type="entry name" value="HYR"/>
    <property type="match status" value="2"/>
</dbReference>
<dbReference type="SMART" id="SM01411">
    <property type="entry name" value="Ephrin_rec_like"/>
    <property type="match status" value="4"/>
</dbReference>
<feature type="disulfide bond" evidence="9">
    <location>
        <begin position="1447"/>
        <end position="1456"/>
    </location>
</feature>
<dbReference type="FunFam" id="2.10.25.10:FF:000143">
    <property type="entry name" value="Protein crumbs 1"/>
    <property type="match status" value="1"/>
</dbReference>
<feature type="disulfide bond" evidence="10">
    <location>
        <begin position="2718"/>
        <end position="2745"/>
    </location>
</feature>
<feature type="disulfide bond" evidence="10">
    <location>
        <begin position="502"/>
        <end position="529"/>
    </location>
</feature>
<keyword evidence="2 9" id="KW-0245">EGF-like domain</keyword>
<dbReference type="InterPro" id="IPR002035">
    <property type="entry name" value="VWF_A"/>
</dbReference>
<feature type="domain" description="EGF-like" evidence="13">
    <location>
        <begin position="1459"/>
        <end position="1495"/>
    </location>
</feature>
<feature type="disulfide bond" evidence="10">
    <location>
        <begin position="1857"/>
        <end position="1884"/>
    </location>
</feature>
<dbReference type="InterPro" id="IPR013320">
    <property type="entry name" value="ConA-like_dom_sf"/>
</dbReference>
<feature type="disulfide bond" evidence="9">
    <location>
        <begin position="1333"/>
        <end position="1342"/>
    </location>
</feature>
<keyword evidence="6" id="KW-0472">Membrane</keyword>
<dbReference type="PROSITE" id="PS51828">
    <property type="entry name" value="PTX_2"/>
    <property type="match status" value="1"/>
</dbReference>
<feature type="domain" description="Sushi" evidence="16">
    <location>
        <begin position="2992"/>
        <end position="3049"/>
    </location>
</feature>
<dbReference type="PROSITE" id="PS00010">
    <property type="entry name" value="ASX_HYDROXYL"/>
    <property type="match status" value="5"/>
</dbReference>
<evidence type="ECO:0000259" key="16">
    <source>
        <dbReference type="PROSITE" id="PS50923"/>
    </source>
</evidence>
<dbReference type="SMART" id="SM00159">
    <property type="entry name" value="PTX"/>
    <property type="match status" value="1"/>
</dbReference>
<keyword evidence="3 10" id="KW-0768">Sushi</keyword>
<dbReference type="Gene3D" id="2.10.50.10">
    <property type="entry name" value="Tumor Necrosis Factor Receptor, subunit A, domain 2"/>
    <property type="match status" value="3"/>
</dbReference>
<dbReference type="SUPFAM" id="SSF57196">
    <property type="entry name" value="EGF/Laminin"/>
    <property type="match status" value="3"/>
</dbReference>
<feature type="domain" description="VWFA" evidence="14">
    <location>
        <begin position="103"/>
        <end position="297"/>
    </location>
</feature>
<dbReference type="Pfam" id="PF00008">
    <property type="entry name" value="EGF"/>
    <property type="match status" value="4"/>
</dbReference>
<feature type="disulfide bond" evidence="9">
    <location>
        <begin position="1409"/>
        <end position="1418"/>
    </location>
</feature>
<feature type="domain" description="Sushi" evidence="16">
    <location>
        <begin position="1956"/>
        <end position="2021"/>
    </location>
</feature>
<dbReference type="CDD" id="cd00033">
    <property type="entry name" value="CCP"/>
    <property type="match status" value="28"/>
</dbReference>
<feature type="domain" description="EGF-like" evidence="13">
    <location>
        <begin position="1269"/>
        <end position="1305"/>
    </location>
</feature>
<feature type="chain" id="PRO_5013461866" evidence="12">
    <location>
        <begin position="27"/>
        <end position="3417"/>
    </location>
</feature>
<feature type="domain" description="Sushi" evidence="16">
    <location>
        <begin position="412"/>
        <end position="471"/>
    </location>
</feature>
<feature type="domain" description="EGF-like" evidence="13">
    <location>
        <begin position="3374"/>
        <end position="3406"/>
    </location>
</feature>
<dbReference type="InterPro" id="IPR003410">
    <property type="entry name" value="HYR_dom"/>
</dbReference>
<dbReference type="PROSITE" id="PS01186">
    <property type="entry name" value="EGF_2"/>
    <property type="match status" value="5"/>
</dbReference>
<dbReference type="Gene3D" id="2.10.70.10">
    <property type="entry name" value="Complement Module, domain 1"/>
    <property type="match status" value="28"/>
</dbReference>
<feature type="domain" description="Sushi" evidence="16">
    <location>
        <begin position="472"/>
        <end position="531"/>
    </location>
</feature>
<keyword evidence="8" id="KW-0325">Glycoprotein</keyword>
<feature type="domain" description="Sushi" evidence="16">
    <location>
        <begin position="2348"/>
        <end position="2411"/>
    </location>
</feature>
<feature type="signal peptide" evidence="12">
    <location>
        <begin position="1"/>
        <end position="26"/>
    </location>
</feature>
<dbReference type="CDD" id="cd00054">
    <property type="entry name" value="EGF_CA"/>
    <property type="match status" value="6"/>
</dbReference>
<keyword evidence="7 9" id="KW-1015">Disulfide bond</keyword>
<feature type="disulfide bond" evidence="10">
    <location>
        <begin position="3095"/>
        <end position="3122"/>
    </location>
</feature>
<dbReference type="Gene3D" id="2.60.120.200">
    <property type="match status" value="1"/>
</dbReference>
<protein>
    <submittedName>
        <fullName evidence="18">Sushi, von Willebrand factor type A, EGF and pentraxin domain containing 1, mRNA protein</fullName>
    </submittedName>
</protein>
<feature type="domain" description="EGF-like" evidence="13">
    <location>
        <begin position="1421"/>
        <end position="1457"/>
    </location>
</feature>
<feature type="disulfide bond" evidence="10">
    <location>
        <begin position="2904"/>
        <end position="2931"/>
    </location>
</feature>
<dbReference type="Pfam" id="PF12661">
    <property type="entry name" value="hEGF"/>
    <property type="match status" value="2"/>
</dbReference>
<dbReference type="GO" id="GO:0050769">
    <property type="term" value="P:positive regulation of neurogenesis"/>
    <property type="evidence" value="ECO:0007669"/>
    <property type="project" value="UniProtKB-ARBA"/>
</dbReference>
<feature type="domain" description="EGF-like" evidence="13">
    <location>
        <begin position="1307"/>
        <end position="1343"/>
    </location>
</feature>
<dbReference type="InterPro" id="IPR036465">
    <property type="entry name" value="vWFA_dom_sf"/>
</dbReference>
<evidence type="ECO:0000256" key="4">
    <source>
        <dbReference type="ARBA" id="ARBA00022729"/>
    </source>
</evidence>
<feature type="domain" description="Sushi" evidence="16">
    <location>
        <begin position="1887"/>
        <end position="1955"/>
    </location>
</feature>
<feature type="domain" description="Sushi" evidence="16">
    <location>
        <begin position="2472"/>
        <end position="2544"/>
    </location>
</feature>
<evidence type="ECO:0000256" key="8">
    <source>
        <dbReference type="ARBA" id="ARBA00023180"/>
    </source>
</evidence>
<dbReference type="InterPro" id="IPR011641">
    <property type="entry name" value="Tyr-kin_ephrin_A/B_rcpt-like"/>
</dbReference>
<evidence type="ECO:0000256" key="3">
    <source>
        <dbReference type="ARBA" id="ARBA00022659"/>
    </source>
</evidence>
<dbReference type="PROSITE" id="PS50026">
    <property type="entry name" value="EGF_3"/>
    <property type="match status" value="8"/>
</dbReference>
<feature type="domain" description="Pentraxin (PTX)" evidence="17">
    <location>
        <begin position="1500"/>
        <end position="1711"/>
    </location>
</feature>
<sequence>MVGLINVGWSILTGLLLFQSSPHCLAAGRQDDQSPFKSATIEYEHFFNHGTTANPKSNSHKIKDHLGSGKLENEVLKSKVEVLGEVLKHRVQALRHVPGQKVELVFLVDSSASVGAENFFNELKFVKKLLADFTVSAEAARVAVVTFSSKNRVVRHIDHVSPFGLTAHRELAANGAGDPRHKCRLLEQELPAIGYTGGGTYTLGALLEAQSVLEGARPEAVKAVFLITDGYSNGGDPRPAAKRLREQGVRVFTFGIRNGNVKELYDMASEPAQEHSYIVDSFEEFEALARRALHEDLQTGSYLPQVNRSACDKLCKDQSECCHPSAECTCGTHTGHYACLCPAGHYGTGLKDDCHPCPGGTYRSDGGPGDLKSCRPCPDENHISPAGSTSADQCQCPRGYIPEDGGRTCQLLACPKLEPPANGYFVKQSCNSVFNGACGIRCNGGYKLIGSSIRLCQENGTWSGEEAVCQMRSCGPVPAPKNGRIECTSDSYIIDSECTFSCDVGFTLVGSRKRVCLPIGYWDGLPAFCKPVFCNPLPKVMNGTWTPSKCPQAKMRYGEQCNATCATGFELRGPEVRRCSEQGSWTEEEVKTRCVDVTPPEITCPADAKLDALDGENFATYSWEPPVVSDNSGTPPDVISVPAVTEQPMRFRIGNATVAYKALDRRGNQAECSFQVMVTDSQPPTVDQCESPPTFLLRDRNTSVVWDEPVFSDNSGRPPTVDRSHDPGRFPLGESEVIYTATDESGNNNTCTLIIRVQEHACHLPVDPIHGQANCSQQPDAVYCSLTCHDGYAFAMPPPRNYFCAYDGQWLPADSPLPFPDCSVTTHSDALIQDGLLRLTNVGDGSEEDKICQDPFLMSQMEGHFKRRLAARLNEICGDNMICQVDDLQAECRQLVAESDGAEDQEPVTDSMDWEQTNEITRTRRRRVVRRSFIDWSEKTQRVKRNATSSGFNSAKGKSGKSKKNSGTTLELRFKVFSRFAQKLNATDGTSRTIQPSSLNLTQDMILSELNQLRAMLTESALSGEFNVNYTAGQLLNVFDVQFEGDVDRPKFSCPAGSIPVKADNSTNEFARCVYCPVGTFFNVVNEVCESCSQGSYQPEEGQLSCLVCPNNTSTKVVNAKRSDDCQAQCLAGSYSPTGLEPCSTCPQGTYQTEYSQRQCLPCPSGSTTWRRGSRRLEDCKFVCARGLVSETGLAPCFPCPAGFYQPLDGQKFCIRCPRRAPYTPGIAAVNRIECLRVRPSMDGNDVNGTEELPEAETTEEFEQATLLEVNECFSLPCQNGGQCRTLDFGYVCDCPAGYTGMQCQTDVDECSSSPCLNGATCLDGVDSFQCQCPTGFTGDLCQTDIDECLSGPCHEGATCVDKTMGYICVCPPGMAGPRCELDVDECLSGPCQNGGTCYDRLANYTCVCHPGWAGKLCEQAVDECLSQPCLNGATCEDLVGHFICHCPTGYDGLLCDNDVDECQPEPCASGSTCINRLGSFACSCPPGVVGSTCDTTVNPEFSLEFTSAGKLDYAVWEGGLRTHSKPLGQLSLCAWIKTTDQQNYGTVFSYATDEEANSLTLTDYSGFVLYVNGAKVVTDVTANDGRWHLICATWSSSPDGHWRIYSDGELKDSGFGLATNSTVPPDGTVILGQEQDVRSGGFSNAESFVGLLYGVELWDSVLDDQQIDGLTLSCHPSGNDSSEHRGNLITWADFKHGLRGGIRVEESLFCRGCSDPIPPRHGAVSVQGNEAVYVCEQGYVLTTPSPRRPCLVHGGWSGPDPDCQRVSCGFPGYILNGLVNGTNYVYGNTVSYNCTRGFRLSGSGLRTCEGDGQWSGSPPECIPVTCEPPTAPVNGSQIEPVAQDVYAVGDKVSFQCAAGFRLDGSYSLTCQDEGQWDDVLPVCQPLACSRPPYVEHGIVTNGVAEILPEDLPHFLVPGSILTFSCLFGYQLESSAEVQCSHDGYWIGKIPKCVPIECGTPPEISYANVQLSRPNNNRVGSMASYVCQPWLVYYGPTELECTESGTWLDRTKQATLPVCMVVDCGPLPTINNGAVYAEEQTFGSKAPVTCYSGYKLIGPSSWIECGADYRWTIPPQCLAVACAEAPPVRNGSQSAAGPFVAGEEVRYACQDGFRSSASLSDVLTCLEDGSWMGTVPECLPEQCPSPDSIDNGSWVYTSAVEGETVNYDDQTVFYTGAEVLYSCRNGYVLEGGSRRRCAGLVGWLPQGLPSCHNQGSLSGITCPALDNPDHGTIVVESFEPGKLAHFECDTGFQASATGGPADLVCNSDGTWSVNNAESDVRQPFRCEEVNCGEPEEPVNGSVTFTSTNFGSKALFRCDQGFVLSGSQQRTCGSEGSWIGGSRPRCLARTCSMPDIIEHGYIGFEVGGSATSLNTGSVILYDCEEGYQLVGVRERSCLPTGDWTDEEPSCHQILCNRLSGVLEHGTATGAEEHAYGSVVQFACDPGYELDGPERLTCEDDENWNGIPPTCRPVECPNPGLVANVIVSLQQSNAELDAEVYHFGDVLVYTCRKGYAVTKPTNGGAAVERRCLADGSWSSKPPVCSRVVCPAATIPQHGFTSRPVPSEMGPVNETEQGALVGEIIQYGCKKGYQLAKDGPKSAKCLEAGKWNVSEPPTCQLVRCSQPPAITNAKLDGNEKKEYSYLDHVEYVCDFGFRMTGEGRLACSSLGDWGDQIPTCMRAVCPTVDVPEDVIATPVYPAPDELKTSRQPNPFAIQFACQHGHDLVGSALSECTSTGEWNHPPPACVPWPCKSPPVALNGQIQSTEIRPDMIVAHVRCDPGFQLVGTDLTCGPSGVWKGKPQCQPQLCVLPKQLKMELELSVGLIFSEPLKDTYRYSEQIQFGCQTGYTLDESQTSTFSCRENGEWDEQKIPTCSPIHCSDVQIPQHGSVSETSSLLDSRITFGCHEGYQLEGEEQITCLPDGTWSNSLPVCVARSCGEPPSIENGWMAVRGTGVNDTVSYSCQPGYRLSGGDSRTCLSNGLWSGEDLACDPVVCPVPKAPEHGTWTVGGFIPGSTIRFECLPGFTLIGSATITCLTDKSWSDQPPSCQQITCPSLRDPDHGTVQLIRWLSDNQEMNNEINQRLTAGYRSTAHYTCDRGYQLFGPEQRICTEQGKWSERGPQCQRVWCPEPQAPTQGFVMGTGRQFGDRVRYACSAGYRLIGADDSTCLADGIWSALSPQCEALTCDAPLPAVHHTMNITAEKRVTGTQLVLRCQEGYTPVGDLTFQCLPNQQWSTVKGHCKRVHCSRPLVKGTTSMAVISGSGTVATGGQFHFGDRILVSCQHGRAQKTNSAILVCQADGLWSGSPPVCDAHCDAICFNGGSCKTNSRKCSCPPGYSGDRCQHAHCILPCLHGGTCIAPYRCACRAGRTGERCQTPVCDQPCLNGGRCVSPNICQCPHGTVGPTCRKRSDMLFSSRG</sequence>
<feature type="region of interest" description="Disordered" evidence="11">
    <location>
        <begin position="708"/>
        <end position="729"/>
    </location>
</feature>
<evidence type="ECO:0000256" key="5">
    <source>
        <dbReference type="ARBA" id="ARBA00022737"/>
    </source>
</evidence>
<dbReference type="PROSITE" id="PS50234">
    <property type="entry name" value="VWFA"/>
    <property type="match status" value="1"/>
</dbReference>
<evidence type="ECO:0000259" key="14">
    <source>
        <dbReference type="PROSITE" id="PS50234"/>
    </source>
</evidence>
<dbReference type="Pfam" id="PF07645">
    <property type="entry name" value="EGF_CA"/>
    <property type="match status" value="1"/>
</dbReference>
<feature type="disulfide bond" evidence="10">
    <location>
        <begin position="3213"/>
        <end position="3240"/>
    </location>
</feature>
<feature type="domain" description="EGF-like" evidence="13">
    <location>
        <begin position="1383"/>
        <end position="1419"/>
    </location>
</feature>
<dbReference type="OrthoDB" id="6515930at2759"/>
<dbReference type="InterPro" id="IPR001881">
    <property type="entry name" value="EGF-like_Ca-bd_dom"/>
</dbReference>
<dbReference type="Gene3D" id="3.40.50.410">
    <property type="entry name" value="von Willebrand factor, type A domain"/>
    <property type="match status" value="1"/>
</dbReference>
<feature type="disulfide bond" evidence="10">
    <location>
        <begin position="2962"/>
        <end position="2989"/>
    </location>
</feature>
<dbReference type="PROSITE" id="PS50923">
    <property type="entry name" value="SUSHI"/>
    <property type="match status" value="28"/>
</dbReference>
<feature type="domain" description="Sushi" evidence="16">
    <location>
        <begin position="3183"/>
        <end position="3242"/>
    </location>
</feature>
<dbReference type="InterPro" id="IPR001759">
    <property type="entry name" value="PTX_dom"/>
</dbReference>
<feature type="disulfide bond" evidence="10">
    <location>
        <begin position="3153"/>
        <end position="3180"/>
    </location>
</feature>
<keyword evidence="5" id="KW-0677">Repeat</keyword>
<dbReference type="PANTHER" id="PTHR19325:SF575">
    <property type="entry name" value="LOCOMOTION-RELATED PROTEIN HIKARU GENKI"/>
    <property type="match status" value="1"/>
</dbReference>
<feature type="region of interest" description="Disordered" evidence="11">
    <location>
        <begin position="945"/>
        <end position="966"/>
    </location>
</feature>
<reference evidence="18" key="2">
    <citation type="submission" date="2015-10" db="EMBL/GenBank/DDBJ databases">
        <authorList>
            <person name="Gilbert D.G."/>
        </authorList>
    </citation>
    <scope>NUCLEOTIDE SEQUENCE</scope>
</reference>
<feature type="disulfide bond" evidence="10">
    <location>
        <begin position="1795"/>
        <end position="1822"/>
    </location>
</feature>
<feature type="disulfide bond" evidence="9">
    <location>
        <begin position="1485"/>
        <end position="1494"/>
    </location>
</feature>
<feature type="disulfide bond" evidence="9">
    <location>
        <begin position="3332"/>
        <end position="3341"/>
    </location>
</feature>
<dbReference type="SUPFAM" id="SSF49899">
    <property type="entry name" value="Concanavalin A-like lectins/glucanases"/>
    <property type="match status" value="1"/>
</dbReference>
<feature type="disulfide bond" evidence="9">
    <location>
        <begin position="3313"/>
        <end position="3323"/>
    </location>
</feature>
<dbReference type="SMART" id="SM00327">
    <property type="entry name" value="VWA"/>
    <property type="match status" value="1"/>
</dbReference>
<feature type="domain" description="Sushi" evidence="16">
    <location>
        <begin position="2141"/>
        <end position="2213"/>
    </location>
</feature>
<dbReference type="PROSITE" id="PS50825">
    <property type="entry name" value="HYR"/>
    <property type="match status" value="2"/>
</dbReference>
<dbReference type="FunFam" id="2.10.25.10:FF:000123">
    <property type="entry name" value="Crumbs homolog 1 (Drosophila)"/>
    <property type="match status" value="1"/>
</dbReference>
<feature type="disulfide bond" evidence="10">
    <location>
        <begin position="1958"/>
        <end position="2001"/>
    </location>
</feature>
<feature type="disulfide bond" evidence="10">
    <location>
        <begin position="442"/>
        <end position="469"/>
    </location>
</feature>
<dbReference type="InterPro" id="IPR035976">
    <property type="entry name" value="Sushi/SCR/CCP_sf"/>
</dbReference>
<comment type="subcellular location">
    <subcellularLocation>
        <location evidence="1">Membrane</location>
    </subcellularLocation>
</comment>
<feature type="domain" description="HYR" evidence="15">
    <location>
        <begin position="595"/>
        <end position="678"/>
    </location>
</feature>
<feature type="disulfide bond" evidence="10">
    <location>
        <begin position="2082"/>
        <end position="2125"/>
    </location>
</feature>
<feature type="domain" description="EGF-like" evidence="13">
    <location>
        <begin position="3310"/>
        <end position="3342"/>
    </location>
</feature>
<feature type="domain" description="Sushi" evidence="16">
    <location>
        <begin position="2022"/>
        <end position="2079"/>
    </location>
</feature>
<name>A0A0P5AHL6_9CRUS</name>
<feature type="domain" description="Sushi" evidence="16">
    <location>
        <begin position="2412"/>
        <end position="2471"/>
    </location>
</feature>
<feature type="domain" description="Sushi" evidence="16">
    <location>
        <begin position="3243"/>
        <end position="3311"/>
    </location>
</feature>
<feature type="disulfide bond" evidence="9">
    <location>
        <begin position="1295"/>
        <end position="1304"/>
    </location>
</feature>
<feature type="domain" description="Sushi" evidence="16">
    <location>
        <begin position="2545"/>
        <end position="2618"/>
    </location>
</feature>
<dbReference type="GO" id="GO:0048056">
    <property type="term" value="P:R3/R4 cell differentiation"/>
    <property type="evidence" value="ECO:0007669"/>
    <property type="project" value="UniProtKB-ARBA"/>
</dbReference>
<proteinExistence type="predicted"/>
<feature type="domain" description="Sushi" evidence="16">
    <location>
        <begin position="1767"/>
        <end position="1824"/>
    </location>
</feature>
<feature type="domain" description="Sushi" evidence="16">
    <location>
        <begin position="532"/>
        <end position="596"/>
    </location>
</feature>
<feature type="domain" description="Sushi" evidence="16">
    <location>
        <begin position="1712"/>
        <end position="1766"/>
    </location>
</feature>
<dbReference type="InterPro" id="IPR000436">
    <property type="entry name" value="Sushi_SCR_CCP_dom"/>
</dbReference>
<feature type="domain" description="Sushi" evidence="16">
    <location>
        <begin position="2619"/>
        <end position="2679"/>
    </location>
</feature>
<reference evidence="18" key="1">
    <citation type="submission" date="2015-10" db="EMBL/GenBank/DDBJ databases">
        <title>Daphnia magna gene sets from two clonal populations assembled and annotated with EvidentialGene.</title>
        <authorList>
            <person name="Gilbert D."/>
            <person name="Podicheti R."/>
            <person name="Orsini L."/>
            <person name="Colbourne J."/>
            <person name="Pfrender M."/>
        </authorList>
    </citation>
    <scope>NUCLEOTIDE SEQUENCE</scope>
</reference>
<feature type="domain" description="Sushi" evidence="16">
    <location>
        <begin position="1825"/>
        <end position="1886"/>
    </location>
</feature>
<evidence type="ECO:0000256" key="1">
    <source>
        <dbReference type="ARBA" id="ARBA00004370"/>
    </source>
</evidence>
<dbReference type="Pfam" id="PF00084">
    <property type="entry name" value="Sushi"/>
    <property type="match status" value="27"/>
</dbReference>
<feature type="domain" description="Sushi" evidence="16">
    <location>
        <begin position="3050"/>
        <end position="3124"/>
    </location>
</feature>
<dbReference type="SMART" id="SM00179">
    <property type="entry name" value="EGF_CA"/>
    <property type="match status" value="6"/>
</dbReference>
<feature type="disulfide bond" evidence="9">
    <location>
        <begin position="3396"/>
        <end position="3405"/>
    </location>
</feature>
<feature type="domain" description="Sushi" evidence="16">
    <location>
        <begin position="2289"/>
        <end position="2347"/>
    </location>
</feature>
<dbReference type="PANTHER" id="PTHR19325">
    <property type="entry name" value="COMPLEMENT COMPONENT-RELATED SUSHI DOMAIN-CONTAINING"/>
    <property type="match status" value="1"/>
</dbReference>
<feature type="disulfide bond" evidence="10">
    <location>
        <begin position="1926"/>
        <end position="1953"/>
    </location>
</feature>
<feature type="disulfide bond" evidence="10">
    <location>
        <begin position="3020"/>
        <end position="3047"/>
    </location>
</feature>
<feature type="domain" description="Sushi" evidence="16">
    <location>
        <begin position="2680"/>
        <end position="2747"/>
    </location>
</feature>
<feature type="domain" description="HYR" evidence="15">
    <location>
        <begin position="679"/>
        <end position="759"/>
    </location>
</feature>
<dbReference type="SMART" id="SM00032">
    <property type="entry name" value="CCP"/>
    <property type="match status" value="29"/>
</dbReference>
<dbReference type="InterPro" id="IPR000152">
    <property type="entry name" value="EGF-type_Asp/Asn_hydroxyl_site"/>
</dbReference>
<feature type="disulfide bond" evidence="10">
    <location>
        <begin position="2650"/>
        <end position="2677"/>
    </location>
</feature>
<evidence type="ECO:0000256" key="10">
    <source>
        <dbReference type="PROSITE-ProRule" id="PRU00302"/>
    </source>
</evidence>
<feature type="disulfide bond" evidence="10">
    <location>
        <begin position="2222"/>
        <end position="2265"/>
    </location>
</feature>
<comment type="caution">
    <text evidence="9">Lacks conserved residue(s) required for the propagation of feature annotation.</text>
</comment>
<dbReference type="PROSITE" id="PS01187">
    <property type="entry name" value="EGF_CA"/>
    <property type="match status" value="2"/>
</dbReference>
<dbReference type="SUPFAM" id="SSF53300">
    <property type="entry name" value="vWA-like"/>
    <property type="match status" value="1"/>
</dbReference>
<dbReference type="Gene3D" id="2.10.25.10">
    <property type="entry name" value="Laminin"/>
    <property type="match status" value="9"/>
</dbReference>
<feature type="domain" description="Sushi" evidence="16">
    <location>
        <begin position="2748"/>
        <end position="2804"/>
    </location>
</feature>
<dbReference type="FunFam" id="2.10.25.10:FF:000012">
    <property type="entry name" value="Delta-like protein"/>
    <property type="match status" value="1"/>
</dbReference>
<evidence type="ECO:0000313" key="18">
    <source>
        <dbReference type="EMBL" id="JAJ19394.1"/>
    </source>
</evidence>
<feature type="disulfide bond" evidence="10">
    <location>
        <begin position="2050"/>
        <end position="2077"/>
    </location>
</feature>
<dbReference type="CDD" id="cd01450">
    <property type="entry name" value="vWFA_subfamily_ECM"/>
    <property type="match status" value="1"/>
</dbReference>
<feature type="domain" description="EGF-like" evidence="13">
    <location>
        <begin position="1345"/>
        <end position="1381"/>
    </location>
</feature>
<organism evidence="18">
    <name type="scientific">Daphnia magna</name>
    <dbReference type="NCBI Taxonomy" id="35525"/>
    <lineage>
        <taxon>Eukaryota</taxon>
        <taxon>Metazoa</taxon>
        <taxon>Ecdysozoa</taxon>
        <taxon>Arthropoda</taxon>
        <taxon>Crustacea</taxon>
        <taxon>Branchiopoda</taxon>
        <taxon>Diplostraca</taxon>
        <taxon>Cladocera</taxon>
        <taxon>Anomopoda</taxon>
        <taxon>Daphniidae</taxon>
        <taxon>Daphnia</taxon>
    </lineage>
</organism>
<dbReference type="InterPro" id="IPR009030">
    <property type="entry name" value="Growth_fac_rcpt_cys_sf"/>
</dbReference>
<feature type="domain" description="Sushi" evidence="16">
    <location>
        <begin position="2805"/>
        <end position="2875"/>
    </location>
</feature>
<evidence type="ECO:0000259" key="17">
    <source>
        <dbReference type="PROSITE" id="PS51828"/>
    </source>
</evidence>
<accession>A0A0P5AHL6</accession>
<feature type="disulfide bond" evidence="9">
    <location>
        <begin position="1371"/>
        <end position="1380"/>
    </location>
</feature>
<keyword evidence="4 12" id="KW-0732">Signal</keyword>
<evidence type="ECO:0000256" key="7">
    <source>
        <dbReference type="ARBA" id="ARBA00023157"/>
    </source>
</evidence>
<feature type="domain" description="Sushi" evidence="16">
    <location>
        <begin position="2080"/>
        <end position="2140"/>
    </location>
</feature>
<dbReference type="InterPro" id="IPR050350">
    <property type="entry name" value="Compl-Cell_Adhes-Reg"/>
</dbReference>
<dbReference type="EMBL" id="GDIP01204008">
    <property type="protein sequence ID" value="JAJ19394.1"/>
    <property type="molecule type" value="Transcribed_RNA"/>
</dbReference>
<evidence type="ECO:0000256" key="12">
    <source>
        <dbReference type="SAM" id="SignalP"/>
    </source>
</evidence>